<dbReference type="Proteomes" id="UP001164539">
    <property type="component" value="Chromosome 6"/>
</dbReference>
<evidence type="ECO:0000313" key="1">
    <source>
        <dbReference type="EMBL" id="KAJ4716472.1"/>
    </source>
</evidence>
<reference evidence="1 2" key="1">
    <citation type="journal article" date="2023" name="Science">
        <title>Complex scaffold remodeling in plant triterpene biosynthesis.</title>
        <authorList>
            <person name="De La Pena R."/>
            <person name="Hodgson H."/>
            <person name="Liu J.C."/>
            <person name="Stephenson M.J."/>
            <person name="Martin A.C."/>
            <person name="Owen C."/>
            <person name="Harkess A."/>
            <person name="Leebens-Mack J."/>
            <person name="Jimenez L.E."/>
            <person name="Osbourn A."/>
            <person name="Sattely E.S."/>
        </authorList>
    </citation>
    <scope>NUCLEOTIDE SEQUENCE [LARGE SCALE GENOMIC DNA]</scope>
    <source>
        <strain evidence="2">cv. JPN11</strain>
        <tissue evidence="1">Leaf</tissue>
    </source>
</reference>
<dbReference type="EMBL" id="CM051399">
    <property type="protein sequence ID" value="KAJ4716472.1"/>
    <property type="molecule type" value="Genomic_DNA"/>
</dbReference>
<name>A0ACC1XZU8_MELAZ</name>
<keyword evidence="1" id="KW-0418">Kinase</keyword>
<protein>
    <submittedName>
        <fullName evidence="1">Pseudouridine kinase</fullName>
    </submittedName>
</protein>
<organism evidence="1 2">
    <name type="scientific">Melia azedarach</name>
    <name type="common">Chinaberry tree</name>
    <dbReference type="NCBI Taxonomy" id="155640"/>
    <lineage>
        <taxon>Eukaryota</taxon>
        <taxon>Viridiplantae</taxon>
        <taxon>Streptophyta</taxon>
        <taxon>Embryophyta</taxon>
        <taxon>Tracheophyta</taxon>
        <taxon>Spermatophyta</taxon>
        <taxon>Magnoliopsida</taxon>
        <taxon>eudicotyledons</taxon>
        <taxon>Gunneridae</taxon>
        <taxon>Pentapetalae</taxon>
        <taxon>rosids</taxon>
        <taxon>malvids</taxon>
        <taxon>Sapindales</taxon>
        <taxon>Meliaceae</taxon>
        <taxon>Melia</taxon>
    </lineage>
</organism>
<evidence type="ECO:0000313" key="2">
    <source>
        <dbReference type="Proteomes" id="UP001164539"/>
    </source>
</evidence>
<sequence length="424" mass="45296">MDSDVYRRLNYVSRQLLQTCEANPVLDQVLLRTGQLQEREEATESVIIGGMVLDIHAIPSVPPNPRTTIPGKVNYVLGGVARNVAECMSKLGAKPYMISAVGVDMAGNVLLEHWKSAGLSTEGIRRQKDIDTAVVCNILDANGEVAAGVAGVEAIEKFLTPEWIRLFNRNISFAPMVMVDANLSPPALEASCQMAAEYNIPVWFEPVSVTKSRRISSVVKYISVTSPNEDELVAMANALTGENTFHPISRDKHSTESLFQMLKPAICVLLEKDVKLVVVTLGPDGVFLCSKASPSSMRFGQGITKQHGFSETLYKTVTSRCPSIQYSGAMQPGGGSQIFAVHFPALPASVVRVTGAGDCLVGGTLASICAGLDVMQSVAVGIAAAKAAVEAEINVPSEFNLAAIADDAKTVYAAAKVLFHRSML</sequence>
<gene>
    <name evidence="1" type="ORF">OWV82_011487</name>
</gene>
<accession>A0ACC1XZU8</accession>
<comment type="caution">
    <text evidence="1">The sequence shown here is derived from an EMBL/GenBank/DDBJ whole genome shotgun (WGS) entry which is preliminary data.</text>
</comment>
<keyword evidence="2" id="KW-1185">Reference proteome</keyword>
<proteinExistence type="predicted"/>
<keyword evidence="1" id="KW-0808">Transferase</keyword>